<dbReference type="Pfam" id="PF18129">
    <property type="entry name" value="SH3_12"/>
    <property type="match status" value="1"/>
</dbReference>
<feature type="region of interest" description="Disordered" evidence="5">
    <location>
        <begin position="1431"/>
        <end position="1450"/>
    </location>
</feature>
<dbReference type="Gene3D" id="2.170.260.40">
    <property type="match status" value="1"/>
</dbReference>
<name>A0ABR4QI39_9CEST</name>
<evidence type="ECO:0000256" key="2">
    <source>
        <dbReference type="ARBA" id="ARBA00022801"/>
    </source>
</evidence>
<dbReference type="InterPro" id="IPR041385">
    <property type="entry name" value="SH3_12"/>
</dbReference>
<accession>A0ABR4QI39</accession>
<feature type="domain" description="5'-3' exoribonuclease 1 D1" evidence="9">
    <location>
        <begin position="756"/>
        <end position="851"/>
    </location>
</feature>
<evidence type="ECO:0000259" key="9">
    <source>
        <dbReference type="Pfam" id="PF18332"/>
    </source>
</evidence>
<evidence type="ECO:0000259" key="10">
    <source>
        <dbReference type="Pfam" id="PF18334"/>
    </source>
</evidence>
<dbReference type="InterPro" id="IPR047008">
    <property type="entry name" value="XRN1_SH3_sf"/>
</dbReference>
<dbReference type="InterPro" id="IPR004859">
    <property type="entry name" value="Xrn1_N"/>
</dbReference>
<comment type="caution">
    <text evidence="11">The sequence shown here is derived from an EMBL/GenBank/DDBJ whole genome shotgun (WGS) entry which is preliminary data.</text>
</comment>
<dbReference type="Gene3D" id="2.30.30.750">
    <property type="match status" value="1"/>
</dbReference>
<feature type="domain" description="Xrn1 N-terminal" evidence="6">
    <location>
        <begin position="1"/>
        <end position="226"/>
    </location>
</feature>
<dbReference type="Pfam" id="PF03159">
    <property type="entry name" value="XRN_N"/>
    <property type="match status" value="1"/>
</dbReference>
<dbReference type="Gene3D" id="1.25.40.1050">
    <property type="match status" value="1"/>
</dbReference>
<comment type="similarity">
    <text evidence="4">Belongs to the 5'-3' exonuclease family.</text>
</comment>
<dbReference type="PANTHER" id="PTHR12341:SF7">
    <property type="entry name" value="5'-3' EXORIBONUCLEASE 1"/>
    <property type="match status" value="1"/>
</dbReference>
<feature type="domain" description="5'-3' exoribonuclease 1 SH3-like" evidence="8">
    <location>
        <begin position="1279"/>
        <end position="1343"/>
    </location>
</feature>
<dbReference type="InterPro" id="IPR041106">
    <property type="entry name" value="XRN1_D2_D3"/>
</dbReference>
<dbReference type="CDD" id="cd18673">
    <property type="entry name" value="PIN_XRN1-2-like"/>
    <property type="match status" value="1"/>
</dbReference>
<keyword evidence="3" id="KW-0269">Exonuclease</keyword>
<evidence type="ECO:0000259" key="8">
    <source>
        <dbReference type="Pfam" id="PF18129"/>
    </source>
</evidence>
<evidence type="ECO:0000256" key="1">
    <source>
        <dbReference type="ARBA" id="ARBA00022722"/>
    </source>
</evidence>
<evidence type="ECO:0000256" key="5">
    <source>
        <dbReference type="SAM" id="MobiDB-lite"/>
    </source>
</evidence>
<gene>
    <name evidence="11" type="ORF">TcWFU_008016</name>
</gene>
<feature type="domain" description="Exoribonuclease Xrn1 D2/D3" evidence="10">
    <location>
        <begin position="1018"/>
        <end position="1200"/>
    </location>
</feature>
<dbReference type="Pfam" id="PF17846">
    <property type="entry name" value="XRN_M"/>
    <property type="match status" value="1"/>
</dbReference>
<reference evidence="11 12" key="1">
    <citation type="journal article" date="2022" name="Front. Cell. Infect. Microbiol.">
        <title>The Genomes of Two Strains of Taenia crassiceps the Animal Model for the Study of Human Cysticercosis.</title>
        <authorList>
            <person name="Bobes R.J."/>
            <person name="Estrada K."/>
            <person name="Rios-Valencia D.G."/>
            <person name="Calderon-Gallegos A."/>
            <person name="de la Torre P."/>
            <person name="Carrero J.C."/>
            <person name="Sanchez-Flores A."/>
            <person name="Laclette J.P."/>
        </authorList>
    </citation>
    <scope>NUCLEOTIDE SEQUENCE [LARGE SCALE GENOMIC DNA]</scope>
    <source>
        <strain evidence="11">WFUcys</strain>
    </source>
</reference>
<dbReference type="Gene3D" id="3.40.50.12390">
    <property type="match status" value="2"/>
</dbReference>
<dbReference type="InterPro" id="IPR027073">
    <property type="entry name" value="5_3_exoribonuclease"/>
</dbReference>
<dbReference type="InterPro" id="IPR041412">
    <property type="entry name" value="Xrn1_helical"/>
</dbReference>
<keyword evidence="12" id="KW-1185">Reference proteome</keyword>
<dbReference type="Proteomes" id="UP001651158">
    <property type="component" value="Unassembled WGS sequence"/>
</dbReference>
<feature type="compositionally biased region" description="Low complexity" evidence="5">
    <location>
        <begin position="1431"/>
        <end position="1440"/>
    </location>
</feature>
<dbReference type="InterPro" id="IPR040992">
    <property type="entry name" value="XRN1_D1"/>
</dbReference>
<evidence type="ECO:0000313" key="12">
    <source>
        <dbReference type="Proteomes" id="UP001651158"/>
    </source>
</evidence>
<evidence type="ECO:0000259" key="6">
    <source>
        <dbReference type="Pfam" id="PF03159"/>
    </source>
</evidence>
<feature type="domain" description="Xrn1 helical" evidence="7">
    <location>
        <begin position="267"/>
        <end position="712"/>
    </location>
</feature>
<evidence type="ECO:0000313" key="11">
    <source>
        <dbReference type="EMBL" id="KAL5109281.1"/>
    </source>
</evidence>
<sequence>MGVPKFYRWISQRYPCINQILRPDETVLIDHLYLDLNGIIHSSSHCDGAHANAYDEDAVFQTIATYVKHIVSLIRPQKTIFLAVDGVAPRAKMTQQRARRFVGSEKLTAELKKRKVAEPEFDERTVFDPNVISPGTEFMEKLHEYFKNFIAKQIAADPLWRRVDVIYSGHDAPGEGEQKIREYMSYQRTLLGYRPNERHCLYGMDADLIFLGLSTHEPNLCILRENVYTIKSPLPQDIPFCLVHLSLLREYIGLEFKSLESELAFPFDLERIIDDWIFMGYLLGNDFIPHLPNMHIHAESMLYLWDTYHVVLPRLDGYINEFGTLNLERFHVFLSELSKFDTSWFEEREADQRWMQGKHGARMAQELERLGQVGAGVEAEFAVTSEAKPVFEEKFPLSDVLPVDFFFSSCDVALSPDLDGSGKTGKSSIDGIKGIPCVNQLNEPGTIVLAEKEKDVDGIDRKSGGPVLKDEQDRQEDNVEHEVWFEHHNCASLANVPLGDDEDEDTLAYRMHRQDYYARKLKIDIRGDSSRVSKTFVEAALLPICRQYVKTLQWVLSYYFKSVADWSYYYPYHYAPFASDLLIFTKHFAEGGVDHKNLKNWTDFLPNTKPMLPFEQQMFIMPSMSANIVPKPYRWLLAPSGSPVSEFFPEDFETDINGKLAGWEAVVLIPFIDEAKMLAAMEPCTKMLSPEDSKRNVHRGHFMLWAKDREGVDYPATFESLVSEEIGFESFSTHILRNLEQRFQVCYQITRHVDLAFPSLYRIPFTHKIARVGVRTFSFPSKGESVLLTVQHPLGRSASDLGSLKGVAVSYLGQAILTGWPYSRLVVPFALMDENEIWEVDMEASTSDQSSEAMPMVERTALREHAEAPFWTSVSWLRLQAERSISRLRDFCAVTLAGEEPRAALLCLSAANCLFTVVINSSDPSHISLSPLLTHATSLAKQTTEPRALRRRRMLPQVNKQSLCSDANVSIELDCEATLEILDLTINPSTIPFVRSLLDVFPLASKALIFTPHRDRCFGCIGEVVGSTANGKLTIELLPGPLLAEDPSLFLASALDADELSYLTPMQISRELHLTQHVINRIIGDFMVRVPPPPSGTAKKRRPRDGALERSNLANIGFSLVLHRKRACVVGWSRYSRSKKMWVYSRRAVDAIARYNQLFPDVVNFIGASDMRISTFEMSDIFPTNTFEKYSQLRTFLRNEVKGNRTVTDANAPLLDTKGLLVVQSRSFSNASLPASSSTDCDRIEIAPTDVFAILPDGGRIVPQGYLEWLKRLGKKLGTFKLLDRVMYVGTRRDIFGLCGFVIGVYFVLGRETIEVMFDRPFEGAVSIRGSSACCSVVVSSHLLHYPLFAKSTGDEVTTAISVKNHKERGSGIKKRQHTGKDFMKKEMATALLTANLSDSVLPSEWLAKPPSEFASPSTNVAASSAKATKYASTSSIKTSPQPISPRTEHNNLNVVPPLLGQMSVQLYSQSPQHPQNRQENHQMGQGLNIVDQTATSSPSLQVNPVPVMYPTSDTHLPPNPQAPTLFPPSTWCPSLPGWWSGIYSSRSEQNLEGQPPWIQVESRFVPFLLREGNLVFVDLLTNGTLSVEQLHQLYYSLEHPQPFHISQCLKMRTILHFMYRLRPHHRICRVTPDRKCLFR</sequence>
<keyword evidence="2" id="KW-0378">Hydrolase</keyword>
<evidence type="ECO:0000259" key="7">
    <source>
        <dbReference type="Pfam" id="PF17846"/>
    </source>
</evidence>
<dbReference type="EMBL" id="JAKROA010000003">
    <property type="protein sequence ID" value="KAL5109281.1"/>
    <property type="molecule type" value="Genomic_DNA"/>
</dbReference>
<protein>
    <submittedName>
        <fullName evidence="11">5'-3 exoribonuclease 1</fullName>
    </submittedName>
</protein>
<dbReference type="PANTHER" id="PTHR12341">
    <property type="entry name" value="5'-&gt;3' EXORIBONUCLEASE"/>
    <property type="match status" value="1"/>
</dbReference>
<keyword evidence="1" id="KW-0540">Nuclease</keyword>
<dbReference type="Pfam" id="PF18334">
    <property type="entry name" value="XRN1_D2_D3"/>
    <property type="match status" value="1"/>
</dbReference>
<proteinExistence type="inferred from homology"/>
<organism evidence="11 12">
    <name type="scientific">Taenia crassiceps</name>
    <dbReference type="NCBI Taxonomy" id="6207"/>
    <lineage>
        <taxon>Eukaryota</taxon>
        <taxon>Metazoa</taxon>
        <taxon>Spiralia</taxon>
        <taxon>Lophotrochozoa</taxon>
        <taxon>Platyhelminthes</taxon>
        <taxon>Cestoda</taxon>
        <taxon>Eucestoda</taxon>
        <taxon>Cyclophyllidea</taxon>
        <taxon>Taeniidae</taxon>
        <taxon>Taenia</taxon>
    </lineage>
</organism>
<evidence type="ECO:0000256" key="4">
    <source>
        <dbReference type="ARBA" id="ARBA00038299"/>
    </source>
</evidence>
<dbReference type="InterPro" id="IPR047007">
    <property type="entry name" value="XRN1_D1_sf"/>
</dbReference>
<dbReference type="Pfam" id="PF18332">
    <property type="entry name" value="XRN1_D1"/>
    <property type="match status" value="1"/>
</dbReference>
<evidence type="ECO:0000256" key="3">
    <source>
        <dbReference type="ARBA" id="ARBA00022839"/>
    </source>
</evidence>